<evidence type="ECO:0000256" key="1">
    <source>
        <dbReference type="ARBA" id="ARBA00001927"/>
    </source>
</evidence>
<dbReference type="InterPro" id="IPR051269">
    <property type="entry name" value="Fe-S_cluster_ET"/>
</dbReference>
<dbReference type="RefSeq" id="WP_091763639.1">
    <property type="nucleotide sequence ID" value="NZ_FNBT01000001.1"/>
</dbReference>
<evidence type="ECO:0000256" key="3">
    <source>
        <dbReference type="ARBA" id="ARBA00022723"/>
    </source>
</evidence>
<dbReference type="PANTHER" id="PTHR36923:SF3">
    <property type="entry name" value="FERREDOXIN"/>
    <property type="match status" value="1"/>
</dbReference>
<dbReference type="AlphaFoldDB" id="A0A1G7HHZ7"/>
<accession>A0A1G7HHZ7</accession>
<keyword evidence="3" id="KW-0479">Metal-binding</keyword>
<evidence type="ECO:0000256" key="5">
    <source>
        <dbReference type="ARBA" id="ARBA00023004"/>
    </source>
</evidence>
<gene>
    <name evidence="8" type="ORF">SAMN05660662_0630</name>
</gene>
<dbReference type="STRING" id="1550231.SAMN05660662_0630"/>
<keyword evidence="7" id="KW-0003">3Fe-4S</keyword>
<proteinExistence type="predicted"/>
<keyword evidence="2" id="KW-0813">Transport</keyword>
<evidence type="ECO:0000313" key="9">
    <source>
        <dbReference type="Proteomes" id="UP000199406"/>
    </source>
</evidence>
<keyword evidence="6" id="KW-0411">Iron-sulfur</keyword>
<dbReference type="SUPFAM" id="SSF54862">
    <property type="entry name" value="4Fe-4S ferredoxins"/>
    <property type="match status" value="1"/>
</dbReference>
<dbReference type="GO" id="GO:0051538">
    <property type="term" value="F:3 iron, 4 sulfur cluster binding"/>
    <property type="evidence" value="ECO:0007669"/>
    <property type="project" value="UniProtKB-KW"/>
</dbReference>
<evidence type="ECO:0000256" key="6">
    <source>
        <dbReference type="ARBA" id="ARBA00023014"/>
    </source>
</evidence>
<evidence type="ECO:0000256" key="7">
    <source>
        <dbReference type="ARBA" id="ARBA00023291"/>
    </source>
</evidence>
<dbReference type="PANTHER" id="PTHR36923">
    <property type="entry name" value="FERREDOXIN"/>
    <property type="match status" value="1"/>
</dbReference>
<dbReference type="Pfam" id="PF13459">
    <property type="entry name" value="Fer4_15"/>
    <property type="match status" value="1"/>
</dbReference>
<dbReference type="EMBL" id="FNBT01000001">
    <property type="protein sequence ID" value="SDF00102.1"/>
    <property type="molecule type" value="Genomic_DNA"/>
</dbReference>
<dbReference type="GO" id="GO:0046872">
    <property type="term" value="F:metal ion binding"/>
    <property type="evidence" value="ECO:0007669"/>
    <property type="project" value="UniProtKB-KW"/>
</dbReference>
<keyword evidence="5" id="KW-0408">Iron</keyword>
<organism evidence="8 9">
    <name type="scientific">Blastococcus aurantiacus</name>
    <dbReference type="NCBI Taxonomy" id="1550231"/>
    <lineage>
        <taxon>Bacteria</taxon>
        <taxon>Bacillati</taxon>
        <taxon>Actinomycetota</taxon>
        <taxon>Actinomycetes</taxon>
        <taxon>Geodermatophilales</taxon>
        <taxon>Geodermatophilaceae</taxon>
        <taxon>Blastococcus</taxon>
    </lineage>
</organism>
<evidence type="ECO:0000256" key="4">
    <source>
        <dbReference type="ARBA" id="ARBA00022982"/>
    </source>
</evidence>
<dbReference type="Proteomes" id="UP000199406">
    <property type="component" value="Unassembled WGS sequence"/>
</dbReference>
<keyword evidence="9" id="KW-1185">Reference proteome</keyword>
<name>A0A1G7HHZ7_9ACTN</name>
<keyword evidence="4" id="KW-0249">Electron transport</keyword>
<reference evidence="9" key="1">
    <citation type="submission" date="2016-10" db="EMBL/GenBank/DDBJ databases">
        <authorList>
            <person name="Varghese N."/>
            <person name="Submissions S."/>
        </authorList>
    </citation>
    <scope>NUCLEOTIDE SEQUENCE [LARGE SCALE GENOMIC DNA]</scope>
    <source>
        <strain evidence="9">DSM 44268</strain>
    </source>
</reference>
<evidence type="ECO:0000256" key="2">
    <source>
        <dbReference type="ARBA" id="ARBA00022448"/>
    </source>
</evidence>
<sequence>MKVQIDSQLCQGHGRCYDLAPDLFGEDDEGYATLTALTADGNVPEGREGDIRLAAANCPESAVLVHEEALNDRR</sequence>
<protein>
    <submittedName>
        <fullName evidence="8">Ferredoxin</fullName>
    </submittedName>
</protein>
<evidence type="ECO:0000313" key="8">
    <source>
        <dbReference type="EMBL" id="SDF00102.1"/>
    </source>
</evidence>
<comment type="cofactor">
    <cofactor evidence="1">
        <name>[3Fe-4S] cluster</name>
        <dbReference type="ChEBI" id="CHEBI:21137"/>
    </cofactor>
</comment>
<dbReference type="OrthoDB" id="4741951at2"/>
<dbReference type="Gene3D" id="3.30.70.20">
    <property type="match status" value="1"/>
</dbReference>